<dbReference type="OrthoDB" id="9784461at2"/>
<dbReference type="Proteomes" id="UP000275461">
    <property type="component" value="Unassembled WGS sequence"/>
</dbReference>
<evidence type="ECO:0000256" key="1">
    <source>
        <dbReference type="ARBA" id="ARBA00022741"/>
    </source>
</evidence>
<dbReference type="AlphaFoldDB" id="A0A498BQ62"/>
<dbReference type="SUPFAM" id="SSF52540">
    <property type="entry name" value="P-loop containing nucleoside triphosphate hydrolases"/>
    <property type="match status" value="1"/>
</dbReference>
<feature type="binding site" evidence="4">
    <location>
        <begin position="63"/>
        <end position="66"/>
    </location>
    <ligand>
        <name>GTP</name>
        <dbReference type="ChEBI" id="CHEBI:37565"/>
    </ligand>
</feature>
<dbReference type="InterPro" id="IPR053931">
    <property type="entry name" value="RapZ_C"/>
</dbReference>
<keyword evidence="2 4" id="KW-0067">ATP-binding</keyword>
<dbReference type="Pfam" id="PF22740">
    <property type="entry name" value="PapZ_C"/>
    <property type="match status" value="1"/>
</dbReference>
<keyword evidence="8" id="KW-1185">Reference proteome</keyword>
<keyword evidence="3 4" id="KW-0342">GTP-binding</keyword>
<accession>A0A498BQ62</accession>
<dbReference type="Pfam" id="PF03668">
    <property type="entry name" value="RapZ-like_N"/>
    <property type="match status" value="1"/>
</dbReference>
<dbReference type="EMBL" id="RCDA01000008">
    <property type="protein sequence ID" value="RLK46274.1"/>
    <property type="molecule type" value="Genomic_DNA"/>
</dbReference>
<reference evidence="7 8" key="1">
    <citation type="submission" date="2018-10" db="EMBL/GenBank/DDBJ databases">
        <title>Genomic Encyclopedia of Type Strains, Phase IV (KMG-IV): sequencing the most valuable type-strain genomes for metagenomic binning, comparative biology and taxonomic classification.</title>
        <authorList>
            <person name="Goeker M."/>
        </authorList>
    </citation>
    <scope>NUCLEOTIDE SEQUENCE [LARGE SCALE GENOMIC DNA]</scope>
    <source>
        <strain evidence="7 8">DSM 12769</strain>
    </source>
</reference>
<evidence type="ECO:0000313" key="8">
    <source>
        <dbReference type="Proteomes" id="UP000275461"/>
    </source>
</evidence>
<evidence type="ECO:0000256" key="2">
    <source>
        <dbReference type="ARBA" id="ARBA00022840"/>
    </source>
</evidence>
<keyword evidence="1 4" id="KW-0547">Nucleotide-binding</keyword>
<dbReference type="PANTHER" id="PTHR30448:SF0">
    <property type="entry name" value="RNASE ADAPTER PROTEIN RAPZ"/>
    <property type="match status" value="1"/>
</dbReference>
<dbReference type="InterPro" id="IPR053930">
    <property type="entry name" value="RapZ-like_N"/>
</dbReference>
<protein>
    <submittedName>
        <fullName evidence="7">UPF0042 nucleotide-binding protein</fullName>
    </submittedName>
</protein>
<sequence>MQNLRLIIISGLSGSGKSVALHTLEDQGWYCIDNLPVGLLSAFARHVNDSCQGASGRYAVGIDARNRPEDLARIPEILDELGGLGLNSEVLFLFANHETLITRFSETRRRHPLSGDDATLADAIAREETLLAPLRARADLTLDTSDTNVHQLRDLIRERVEHQPGRLSLLFQSFGYKHGIPSDADYVFDARCLPNPHWEPRLRPFTGQDAPVQSYLEAQPEVGRLMQQIEELVSTWLPAFRKEARSYVTVAIGCTGGQHRSVYLAEQLARRFDNGTDAVSVRHRELSH</sequence>
<dbReference type="RefSeq" id="WP_121443220.1">
    <property type="nucleotide sequence ID" value="NZ_RCDA01000008.1"/>
</dbReference>
<organism evidence="7 8">
    <name type="scientific">Alkalispirillum mobile</name>
    <dbReference type="NCBI Taxonomy" id="85925"/>
    <lineage>
        <taxon>Bacteria</taxon>
        <taxon>Pseudomonadati</taxon>
        <taxon>Pseudomonadota</taxon>
        <taxon>Gammaproteobacteria</taxon>
        <taxon>Chromatiales</taxon>
        <taxon>Ectothiorhodospiraceae</taxon>
        <taxon>Alkalispirillum</taxon>
    </lineage>
</organism>
<comment type="caution">
    <text evidence="7">The sequence shown here is derived from an EMBL/GenBank/DDBJ whole genome shotgun (WGS) entry which is preliminary data.</text>
</comment>
<dbReference type="PIRSF" id="PIRSF005052">
    <property type="entry name" value="P-loopkin"/>
    <property type="match status" value="1"/>
</dbReference>
<evidence type="ECO:0000256" key="3">
    <source>
        <dbReference type="ARBA" id="ARBA00023134"/>
    </source>
</evidence>
<gene>
    <name evidence="7" type="ORF">DFR31_2721</name>
</gene>
<evidence type="ECO:0000313" key="7">
    <source>
        <dbReference type="EMBL" id="RLK46274.1"/>
    </source>
</evidence>
<name>A0A498BQ62_9GAMM</name>
<proteinExistence type="inferred from homology"/>
<evidence type="ECO:0000259" key="6">
    <source>
        <dbReference type="Pfam" id="PF22740"/>
    </source>
</evidence>
<dbReference type="GO" id="GO:0005525">
    <property type="term" value="F:GTP binding"/>
    <property type="evidence" value="ECO:0007669"/>
    <property type="project" value="UniProtKB-UniRule"/>
</dbReference>
<dbReference type="PANTHER" id="PTHR30448">
    <property type="entry name" value="RNASE ADAPTER PROTEIN RAPZ"/>
    <property type="match status" value="1"/>
</dbReference>
<dbReference type="NCBIfam" id="NF003828">
    <property type="entry name" value="PRK05416.1"/>
    <property type="match status" value="1"/>
</dbReference>
<evidence type="ECO:0000259" key="5">
    <source>
        <dbReference type="Pfam" id="PF03668"/>
    </source>
</evidence>
<evidence type="ECO:0000256" key="4">
    <source>
        <dbReference type="HAMAP-Rule" id="MF_00636"/>
    </source>
</evidence>
<dbReference type="InterPro" id="IPR027417">
    <property type="entry name" value="P-loop_NTPase"/>
</dbReference>
<dbReference type="InterPro" id="IPR005337">
    <property type="entry name" value="RapZ-like"/>
</dbReference>
<feature type="binding site" evidence="4">
    <location>
        <begin position="11"/>
        <end position="18"/>
    </location>
    <ligand>
        <name>ATP</name>
        <dbReference type="ChEBI" id="CHEBI:30616"/>
    </ligand>
</feature>
<feature type="domain" description="RapZ C-terminal" evidence="6">
    <location>
        <begin position="168"/>
        <end position="286"/>
    </location>
</feature>
<dbReference type="GO" id="GO:0005524">
    <property type="term" value="F:ATP binding"/>
    <property type="evidence" value="ECO:0007669"/>
    <property type="project" value="UniProtKB-UniRule"/>
</dbReference>
<feature type="domain" description="RapZ-like N-terminal" evidence="5">
    <location>
        <begin position="5"/>
        <end position="160"/>
    </location>
</feature>
<dbReference type="HAMAP" id="MF_00636">
    <property type="entry name" value="RapZ_like"/>
    <property type="match status" value="1"/>
</dbReference>